<keyword evidence="10" id="KW-1185">Reference proteome</keyword>
<feature type="transmembrane region" description="Helical" evidence="6">
    <location>
        <begin position="393"/>
        <end position="416"/>
    </location>
</feature>
<evidence type="ECO:0000259" key="7">
    <source>
        <dbReference type="Pfam" id="PF03772"/>
    </source>
</evidence>
<evidence type="ECO:0000256" key="1">
    <source>
        <dbReference type="ARBA" id="ARBA00004651"/>
    </source>
</evidence>
<evidence type="ECO:0000313" key="9">
    <source>
        <dbReference type="EMBL" id="TCM81465.1"/>
    </source>
</evidence>
<feature type="transmembrane region" description="Helical" evidence="6">
    <location>
        <begin position="38"/>
        <end position="56"/>
    </location>
</feature>
<evidence type="ECO:0000256" key="4">
    <source>
        <dbReference type="ARBA" id="ARBA00022989"/>
    </source>
</evidence>
<feature type="transmembrane region" description="Helical" evidence="6">
    <location>
        <begin position="295"/>
        <end position="310"/>
    </location>
</feature>
<feature type="transmembrane region" description="Helical" evidence="6">
    <location>
        <begin position="468"/>
        <end position="488"/>
    </location>
</feature>
<accession>A0A4R1YR50</accession>
<feature type="domain" description="DUF4131" evidence="8">
    <location>
        <begin position="36"/>
        <end position="192"/>
    </location>
</feature>
<feature type="transmembrane region" description="Helical" evidence="6">
    <location>
        <begin position="257"/>
        <end position="283"/>
    </location>
</feature>
<dbReference type="PANTHER" id="PTHR30619:SF1">
    <property type="entry name" value="RECOMBINATION PROTEIN 2"/>
    <property type="match status" value="1"/>
</dbReference>
<proteinExistence type="predicted"/>
<evidence type="ECO:0000256" key="5">
    <source>
        <dbReference type="ARBA" id="ARBA00023136"/>
    </source>
</evidence>
<comment type="subcellular location">
    <subcellularLocation>
        <location evidence="1">Cell membrane</location>
        <topology evidence="1">Multi-pass membrane protein</topology>
    </subcellularLocation>
</comment>
<evidence type="ECO:0000256" key="6">
    <source>
        <dbReference type="SAM" id="Phobius"/>
    </source>
</evidence>
<evidence type="ECO:0000256" key="2">
    <source>
        <dbReference type="ARBA" id="ARBA00022475"/>
    </source>
</evidence>
<reference evidence="9 10" key="1">
    <citation type="submission" date="2019-03" db="EMBL/GenBank/DDBJ databases">
        <title>Genomic Encyclopedia of Type Strains, Phase IV (KMG-IV): sequencing the most valuable type-strain genomes for metagenomic binning, comparative biology and taxonomic classification.</title>
        <authorList>
            <person name="Goeker M."/>
        </authorList>
    </citation>
    <scope>NUCLEOTIDE SEQUENCE [LARGE SCALE GENOMIC DNA]</scope>
    <source>
        <strain evidence="9 10">DSM 21153</strain>
    </source>
</reference>
<dbReference type="GO" id="GO:0005886">
    <property type="term" value="C:plasma membrane"/>
    <property type="evidence" value="ECO:0007669"/>
    <property type="project" value="UniProtKB-SubCell"/>
</dbReference>
<keyword evidence="5 6" id="KW-0472">Membrane</keyword>
<protein>
    <submittedName>
        <fullName evidence="9">Competence protein ComEC</fullName>
    </submittedName>
</protein>
<dbReference type="Pfam" id="PF13567">
    <property type="entry name" value="DUF4131"/>
    <property type="match status" value="1"/>
</dbReference>
<feature type="transmembrane region" description="Helical" evidence="6">
    <location>
        <begin position="12"/>
        <end position="32"/>
    </location>
</feature>
<sequence length="682" mass="71204">MGVLGALEARRGHLFPWVPVLLALGIGAYFALPVEPPVWGLAGFACCGLVLLLAAWKGPERRGPVLVALALVAFGVVLAGARAHMVAAPKLDYRYYGVVEGRVVALDRSMSDAPRITLDRVWLERVPAHRIPERVRVSLHGAAGLTDPAPGTRIAMMAHLSPPSAPAEPGGFDFRRHAWFDRLGAVGYARSPAVALDPPEGGLTLLVQRARMALSGALRARIPGDQGAFAAAILTGDRSAISRDALQALRDSNLAHLLAISGLHMGLLTGVVFAALRFGLALIPPLALRLPTKKLAAIGALAAGAVYLALSGGNVATERAYVMVAVVLVAVLANRRALTLRAVAMAALIILAMAPESLTQAGFQMSFAATTALIAVFGALREMPDGRWRPPRWLNAVLGVVISSAVAGAATAPFGAAHFNQMSQYGLLANVISVPLMGLLVIPAAVVAACLAPFGLAGLGLEPMRWGIAWILGVAEWVAGLDGAVWPVVSPGPAVLPMISLGALWVILWSGRARLAGLVPMLLALALWAQTDRPALLIAESGGLVGALGPEGRALSKPSGEGFVAGSWLENDGDRVTQGMAFERPGLDGARGLQVAEVSGDRFILVTGRGWAERIAPACAEGWVIVPQIVADAPEGCRLLDRRALARSGTLAVYPGSDGPQLVAANRAERVWTARRGPPLRQ</sequence>
<evidence type="ECO:0000313" key="10">
    <source>
        <dbReference type="Proteomes" id="UP000295277"/>
    </source>
</evidence>
<keyword evidence="2" id="KW-1003">Cell membrane</keyword>
<dbReference type="NCBIfam" id="TIGR00360">
    <property type="entry name" value="ComEC_N-term"/>
    <property type="match status" value="1"/>
</dbReference>
<dbReference type="PANTHER" id="PTHR30619">
    <property type="entry name" value="DNA INTERNALIZATION/COMPETENCE PROTEIN COMEC/REC2"/>
    <property type="match status" value="1"/>
</dbReference>
<feature type="transmembrane region" description="Helical" evidence="6">
    <location>
        <begin position="361"/>
        <end position="381"/>
    </location>
</feature>
<comment type="caution">
    <text evidence="9">The sequence shown here is derived from an EMBL/GenBank/DDBJ whole genome shotgun (WGS) entry which is preliminary data.</text>
</comment>
<dbReference type="OrthoDB" id="9790149at2"/>
<dbReference type="RefSeq" id="WP_132695843.1">
    <property type="nucleotide sequence ID" value="NZ_SLVM01000018.1"/>
</dbReference>
<evidence type="ECO:0000256" key="3">
    <source>
        <dbReference type="ARBA" id="ARBA00022692"/>
    </source>
</evidence>
<name>A0A4R1YR50_9RHOB</name>
<feature type="transmembrane region" description="Helical" evidence="6">
    <location>
        <begin position="338"/>
        <end position="355"/>
    </location>
</feature>
<feature type="transmembrane region" description="Helical" evidence="6">
    <location>
        <begin position="63"/>
        <end position="81"/>
    </location>
</feature>
<keyword evidence="3 6" id="KW-0812">Transmembrane</keyword>
<dbReference type="AlphaFoldDB" id="A0A4R1YR50"/>
<keyword evidence="4 6" id="KW-1133">Transmembrane helix</keyword>
<organism evidence="9 10">
    <name type="scientific">Rhodovulum steppense</name>
    <dbReference type="NCBI Taxonomy" id="540251"/>
    <lineage>
        <taxon>Bacteria</taxon>
        <taxon>Pseudomonadati</taxon>
        <taxon>Pseudomonadota</taxon>
        <taxon>Alphaproteobacteria</taxon>
        <taxon>Rhodobacterales</taxon>
        <taxon>Paracoccaceae</taxon>
        <taxon>Rhodovulum</taxon>
    </lineage>
</organism>
<dbReference type="Proteomes" id="UP000295277">
    <property type="component" value="Unassembled WGS sequence"/>
</dbReference>
<dbReference type="InterPro" id="IPR004477">
    <property type="entry name" value="ComEC_N"/>
</dbReference>
<dbReference type="EMBL" id="SLVM01000018">
    <property type="protein sequence ID" value="TCM81465.1"/>
    <property type="molecule type" value="Genomic_DNA"/>
</dbReference>
<feature type="transmembrane region" description="Helical" evidence="6">
    <location>
        <begin position="436"/>
        <end position="461"/>
    </location>
</feature>
<evidence type="ECO:0000259" key="8">
    <source>
        <dbReference type="Pfam" id="PF13567"/>
    </source>
</evidence>
<dbReference type="Pfam" id="PF03772">
    <property type="entry name" value="Competence"/>
    <property type="match status" value="1"/>
</dbReference>
<dbReference type="InterPro" id="IPR025405">
    <property type="entry name" value="DUF4131"/>
</dbReference>
<dbReference type="InterPro" id="IPR052159">
    <property type="entry name" value="Competence_DNA_uptake"/>
</dbReference>
<feature type="domain" description="ComEC/Rec2-related protein" evidence="7">
    <location>
        <begin position="233"/>
        <end position="511"/>
    </location>
</feature>
<gene>
    <name evidence="9" type="ORF">EV216_1187</name>
</gene>